<keyword evidence="1" id="KW-0677">Repeat</keyword>
<organism evidence="4 5">
    <name type="scientific">Kordia periserrulae</name>
    <dbReference type="NCBI Taxonomy" id="701523"/>
    <lineage>
        <taxon>Bacteria</taxon>
        <taxon>Pseudomonadati</taxon>
        <taxon>Bacteroidota</taxon>
        <taxon>Flavobacteriia</taxon>
        <taxon>Flavobacteriales</taxon>
        <taxon>Flavobacteriaceae</taxon>
        <taxon>Kordia</taxon>
    </lineage>
</organism>
<gene>
    <name evidence="4" type="ORF">C8N46_11298</name>
</gene>
<dbReference type="AlphaFoldDB" id="A0A2T6BRS2"/>
<dbReference type="PANTHER" id="PTHR23084">
    <property type="entry name" value="PHOSPHATIDYLINOSITOL-4-PHOSPHATE 5-KINASE RELATED"/>
    <property type="match status" value="1"/>
</dbReference>
<sequence length="711" mass="81401">MNNINTYTMKTIVFSILFSFICQLTIAQTVDMNNAPRNPIGFKHKKEHFFLRGDIYASAGKIFDKQGNLTYNYGTRYYYDTNGRITGNNYDDTFEYDAQGNIIKFQYKSGSTTNYQFNNKNLLVYEKSSYGDEKTYTYDNRNRIIKTVINKKGKFDQERIFTYSKQGDTLVVKMEYKYANNRAGFTGTSYYLNGFLVKEEVTSGTYRYIVEVDDKGNKIDFYDADKPDAKHFETVNRYYSDANRPQKIEYGYYKISENSKKAETVYVNGKRCTDIAISKGVAPNEKVVYDGLTQTYYAVKNIIPENHTLETRIPVTNTLLKGHPYLNYVYDGKFINYVHGYNRVKSRDFSFLGPHMIDYRVDKSLGRTYIIRNYQNIKDQNIKRMELLSSDTQSIYYTRELEKENFFIVVKGKHIDYKKARFEYLTNGDPVIFIDDKPTYVLLGFRMAGNNEVLKGKLYEGELDGNSSSTTTTTTNTTTSTTEKKSSSGLDCIDGDCKNGWGKVKVGEILTEATFKDAAIEGVAYITYPNGSYYHGEYKNNRRDGTGFYKWSTGNAYIGEWKDGKQEGYGYTINSNNEVVSAGIFKDGKLVTKLDTDYLAGKSLRKCEGDCSNGFGKFTYNNGDVYLGFFQNGSRTKIGTYKWNNNSSYTGTYTSDGKRNGYGLYTYVDGSVFKGMFVNDRIDGLGIMKYKKSGNKVRGVFNNKGSKVKDY</sequence>
<dbReference type="SMART" id="SM00698">
    <property type="entry name" value="MORN"/>
    <property type="match status" value="5"/>
</dbReference>
<protein>
    <recommendedName>
        <fullName evidence="6">MORN repeat protein</fullName>
    </recommendedName>
</protein>
<dbReference type="Proteomes" id="UP000244090">
    <property type="component" value="Unassembled WGS sequence"/>
</dbReference>
<dbReference type="SUPFAM" id="SSF82185">
    <property type="entry name" value="Histone H3 K4-specific methyltransferase SET7/9 N-terminal domain"/>
    <property type="match status" value="2"/>
</dbReference>
<reference evidence="4 5" key="1">
    <citation type="submission" date="2018-04" db="EMBL/GenBank/DDBJ databases">
        <title>Genomic Encyclopedia of Archaeal and Bacterial Type Strains, Phase II (KMG-II): from individual species to whole genera.</title>
        <authorList>
            <person name="Goeker M."/>
        </authorList>
    </citation>
    <scope>NUCLEOTIDE SEQUENCE [LARGE SCALE GENOMIC DNA]</scope>
    <source>
        <strain evidence="4 5">DSM 25731</strain>
    </source>
</reference>
<proteinExistence type="predicted"/>
<feature type="chain" id="PRO_5015439450" description="MORN repeat protein" evidence="3">
    <location>
        <begin position="28"/>
        <end position="711"/>
    </location>
</feature>
<dbReference type="PANTHER" id="PTHR23084:SF263">
    <property type="entry name" value="MORN REPEAT-CONTAINING PROTEIN 1"/>
    <property type="match status" value="1"/>
</dbReference>
<evidence type="ECO:0000313" key="4">
    <source>
        <dbReference type="EMBL" id="PTX58790.1"/>
    </source>
</evidence>
<evidence type="ECO:0000256" key="1">
    <source>
        <dbReference type="ARBA" id="ARBA00022737"/>
    </source>
</evidence>
<accession>A0A2T6BRS2</accession>
<feature type="region of interest" description="Disordered" evidence="2">
    <location>
        <begin position="464"/>
        <end position="487"/>
    </location>
</feature>
<dbReference type="Gene3D" id="2.180.10.10">
    <property type="entry name" value="RHS repeat-associated core"/>
    <property type="match status" value="1"/>
</dbReference>
<feature type="signal peptide" evidence="3">
    <location>
        <begin position="1"/>
        <end position="27"/>
    </location>
</feature>
<evidence type="ECO:0008006" key="6">
    <source>
        <dbReference type="Google" id="ProtNLM"/>
    </source>
</evidence>
<name>A0A2T6BRS2_9FLAO</name>
<feature type="compositionally biased region" description="Low complexity" evidence="2">
    <location>
        <begin position="466"/>
        <end position="481"/>
    </location>
</feature>
<evidence type="ECO:0000313" key="5">
    <source>
        <dbReference type="Proteomes" id="UP000244090"/>
    </source>
</evidence>
<dbReference type="Pfam" id="PF02493">
    <property type="entry name" value="MORN"/>
    <property type="match status" value="5"/>
</dbReference>
<comment type="caution">
    <text evidence="4">The sequence shown here is derived from an EMBL/GenBank/DDBJ whole genome shotgun (WGS) entry which is preliminary data.</text>
</comment>
<evidence type="ECO:0000256" key="2">
    <source>
        <dbReference type="SAM" id="MobiDB-lite"/>
    </source>
</evidence>
<keyword evidence="5" id="KW-1185">Reference proteome</keyword>
<keyword evidence="3" id="KW-0732">Signal</keyword>
<dbReference type="EMBL" id="QBKT01000012">
    <property type="protein sequence ID" value="PTX58790.1"/>
    <property type="molecule type" value="Genomic_DNA"/>
</dbReference>
<evidence type="ECO:0000256" key="3">
    <source>
        <dbReference type="SAM" id="SignalP"/>
    </source>
</evidence>
<dbReference type="Gene3D" id="2.20.110.10">
    <property type="entry name" value="Histone H3 K4-specific methyltransferase SET7/9 N-terminal domain"/>
    <property type="match status" value="2"/>
</dbReference>
<dbReference type="InterPro" id="IPR003409">
    <property type="entry name" value="MORN"/>
</dbReference>